<reference evidence="15" key="1">
    <citation type="submission" date="2020-04" db="EMBL/GenBank/DDBJ databases">
        <title>Deep metagenomics examines the oral microbiome during advanced dental caries in children, revealing novel taxa and co-occurrences with host molecules.</title>
        <authorList>
            <person name="Baker J.L."/>
            <person name="Morton J.T."/>
            <person name="Dinis M."/>
            <person name="Alvarez R."/>
            <person name="Tran N.C."/>
            <person name="Knight R."/>
            <person name="Edlund A."/>
        </authorList>
    </citation>
    <scope>NUCLEOTIDE SEQUENCE</scope>
    <source>
        <strain evidence="15">JCVI_32_bin.64</strain>
    </source>
</reference>
<dbReference type="InterPro" id="IPR046887">
    <property type="entry name" value="RsmE_PUA-like"/>
</dbReference>
<comment type="subcellular location">
    <subcellularLocation>
        <location evidence="1">Cytoplasm</location>
    </subcellularLocation>
</comment>
<dbReference type="InterPro" id="IPR029028">
    <property type="entry name" value="Alpha/beta_knot_MTases"/>
</dbReference>
<dbReference type="GO" id="GO:0005737">
    <property type="term" value="C:cytoplasm"/>
    <property type="evidence" value="ECO:0007669"/>
    <property type="project" value="UniProtKB-SubCell"/>
</dbReference>
<proteinExistence type="inferred from homology"/>
<dbReference type="InterPro" id="IPR015947">
    <property type="entry name" value="PUA-like_sf"/>
</dbReference>
<evidence type="ECO:0000256" key="7">
    <source>
        <dbReference type="ARBA" id="ARBA00022603"/>
    </source>
</evidence>
<feature type="non-terminal residue" evidence="15">
    <location>
        <position position="222"/>
    </location>
</feature>
<evidence type="ECO:0000256" key="12">
    <source>
        <dbReference type="ARBA" id="ARBA00047944"/>
    </source>
</evidence>
<dbReference type="Pfam" id="PF20260">
    <property type="entry name" value="PUA_4"/>
    <property type="match status" value="1"/>
</dbReference>
<evidence type="ECO:0000313" key="16">
    <source>
        <dbReference type="Proteomes" id="UP000718630"/>
    </source>
</evidence>
<dbReference type="Proteomes" id="UP000718630">
    <property type="component" value="Unassembled WGS sequence"/>
</dbReference>
<dbReference type="NCBIfam" id="NF008693">
    <property type="entry name" value="PRK11713.2-3"/>
    <property type="match status" value="1"/>
</dbReference>
<dbReference type="Gene3D" id="3.40.1280.10">
    <property type="match status" value="1"/>
</dbReference>
<evidence type="ECO:0000256" key="10">
    <source>
        <dbReference type="ARBA" id="ARBA00025699"/>
    </source>
</evidence>
<evidence type="ECO:0000256" key="8">
    <source>
        <dbReference type="ARBA" id="ARBA00022679"/>
    </source>
</evidence>
<sequence>MTRPVFLSDGLSADPAGLEAGARARLDGDEGRHAAQVRRIGAGEWVDVVDGRGRRLVCEVVGASKTGLDLVVASAVDEAGPAVRTVLVQALAKGGHDEQAIDVCTQIGVSAVVPWASERAVVRWSGPRALKGRAKWQGVARAAAKQARRAFVPEVGEPMDTRGLLGWVGRLVEAGGAALVCHEEASAGIGSVLDGLRAASPGGRLPGRVAVVVGPEGGISPG</sequence>
<dbReference type="SUPFAM" id="SSF88697">
    <property type="entry name" value="PUA domain-like"/>
    <property type="match status" value="1"/>
</dbReference>
<evidence type="ECO:0000256" key="6">
    <source>
        <dbReference type="ARBA" id="ARBA00022552"/>
    </source>
</evidence>
<evidence type="ECO:0000259" key="13">
    <source>
        <dbReference type="Pfam" id="PF04452"/>
    </source>
</evidence>
<dbReference type="Gene3D" id="2.40.240.20">
    <property type="entry name" value="Hypothetical PUA domain-like, domain 1"/>
    <property type="match status" value="1"/>
</dbReference>
<dbReference type="GO" id="GO:0070042">
    <property type="term" value="F:rRNA (uridine-N3-)-methyltransferase activity"/>
    <property type="evidence" value="ECO:0007669"/>
    <property type="project" value="TreeGrafter"/>
</dbReference>
<name>A0A929N1G9_9ACTO</name>
<dbReference type="EC" id="2.1.1.193" evidence="3"/>
<keyword evidence="9" id="KW-0949">S-adenosyl-L-methionine</keyword>
<evidence type="ECO:0000313" key="15">
    <source>
        <dbReference type="EMBL" id="MBF0939886.1"/>
    </source>
</evidence>
<accession>A0A929N1G9</accession>
<dbReference type="EMBL" id="JABZFZ010000122">
    <property type="protein sequence ID" value="MBF0939886.1"/>
    <property type="molecule type" value="Genomic_DNA"/>
</dbReference>
<feature type="domain" description="Ribosomal RNA small subunit methyltransferase E PUA-like" evidence="14">
    <location>
        <begin position="26"/>
        <end position="72"/>
    </location>
</feature>
<evidence type="ECO:0000256" key="11">
    <source>
        <dbReference type="ARBA" id="ARBA00033196"/>
    </source>
</evidence>
<keyword evidence="6" id="KW-0698">rRNA processing</keyword>
<keyword evidence="8 15" id="KW-0808">Transferase</keyword>
<dbReference type="InterPro" id="IPR006700">
    <property type="entry name" value="RsmE"/>
</dbReference>
<dbReference type="PANTHER" id="PTHR30027:SF3">
    <property type="entry name" value="16S RRNA (URACIL(1498)-N(3))-METHYLTRANSFERASE"/>
    <property type="match status" value="1"/>
</dbReference>
<dbReference type="AlphaFoldDB" id="A0A929N1G9"/>
<evidence type="ECO:0000256" key="2">
    <source>
        <dbReference type="ARBA" id="ARBA00005528"/>
    </source>
</evidence>
<evidence type="ECO:0000256" key="5">
    <source>
        <dbReference type="ARBA" id="ARBA00022490"/>
    </source>
</evidence>
<comment type="similarity">
    <text evidence="2">Belongs to the RNA methyltransferase RsmE family.</text>
</comment>
<evidence type="ECO:0000256" key="3">
    <source>
        <dbReference type="ARBA" id="ARBA00012328"/>
    </source>
</evidence>
<protein>
    <recommendedName>
        <fullName evidence="4">Ribosomal RNA small subunit methyltransferase E</fullName>
        <ecNumber evidence="3">2.1.1.193</ecNumber>
    </recommendedName>
    <alternativeName>
        <fullName evidence="11">16S rRNA m3U1498 methyltransferase</fullName>
    </alternativeName>
</protein>
<dbReference type="InterPro" id="IPR029026">
    <property type="entry name" value="tRNA_m1G_MTases_N"/>
</dbReference>
<dbReference type="Pfam" id="PF04452">
    <property type="entry name" value="Methyltrans_RNA"/>
    <property type="match status" value="1"/>
</dbReference>
<evidence type="ECO:0000256" key="1">
    <source>
        <dbReference type="ARBA" id="ARBA00004496"/>
    </source>
</evidence>
<dbReference type="InterPro" id="IPR046886">
    <property type="entry name" value="RsmE_MTase_dom"/>
</dbReference>
<dbReference type="SUPFAM" id="SSF75217">
    <property type="entry name" value="alpha/beta knot"/>
    <property type="match status" value="1"/>
</dbReference>
<keyword evidence="7 15" id="KW-0489">Methyltransferase</keyword>
<comment type="catalytic activity">
    <reaction evidence="12">
        <text>uridine(1498) in 16S rRNA + S-adenosyl-L-methionine = N(3)-methyluridine(1498) in 16S rRNA + S-adenosyl-L-homocysteine + H(+)</text>
        <dbReference type="Rhea" id="RHEA:42920"/>
        <dbReference type="Rhea" id="RHEA-COMP:10283"/>
        <dbReference type="Rhea" id="RHEA-COMP:10284"/>
        <dbReference type="ChEBI" id="CHEBI:15378"/>
        <dbReference type="ChEBI" id="CHEBI:57856"/>
        <dbReference type="ChEBI" id="CHEBI:59789"/>
        <dbReference type="ChEBI" id="CHEBI:65315"/>
        <dbReference type="ChEBI" id="CHEBI:74502"/>
        <dbReference type="EC" id="2.1.1.193"/>
    </reaction>
</comment>
<dbReference type="NCBIfam" id="TIGR00046">
    <property type="entry name" value="RsmE family RNA methyltransferase"/>
    <property type="match status" value="1"/>
</dbReference>
<evidence type="ECO:0000256" key="9">
    <source>
        <dbReference type="ARBA" id="ARBA00022691"/>
    </source>
</evidence>
<comment type="function">
    <text evidence="10">Specifically methylates the N3 position of the uracil ring of uridine 1498 (m3U1498) in 16S rRNA. Acts on the fully assembled 30S ribosomal subunit.</text>
</comment>
<evidence type="ECO:0000256" key="4">
    <source>
        <dbReference type="ARBA" id="ARBA00013673"/>
    </source>
</evidence>
<organism evidence="15 16">
    <name type="scientific">Schaalia georgiae</name>
    <dbReference type="NCBI Taxonomy" id="52768"/>
    <lineage>
        <taxon>Bacteria</taxon>
        <taxon>Bacillati</taxon>
        <taxon>Actinomycetota</taxon>
        <taxon>Actinomycetes</taxon>
        <taxon>Actinomycetales</taxon>
        <taxon>Actinomycetaceae</taxon>
        <taxon>Schaalia</taxon>
    </lineage>
</organism>
<comment type="caution">
    <text evidence="15">The sequence shown here is derived from an EMBL/GenBank/DDBJ whole genome shotgun (WGS) entry which is preliminary data.</text>
</comment>
<feature type="domain" description="Ribosomal RNA small subunit methyltransferase E methyltransferase" evidence="13">
    <location>
        <begin position="83"/>
        <end position="221"/>
    </location>
</feature>
<dbReference type="PANTHER" id="PTHR30027">
    <property type="entry name" value="RIBOSOMAL RNA SMALL SUBUNIT METHYLTRANSFERASE E"/>
    <property type="match status" value="1"/>
</dbReference>
<gene>
    <name evidence="15" type="ORF">HXK03_03295</name>
</gene>
<dbReference type="PIRSF" id="PIRSF015601">
    <property type="entry name" value="MTase_slr0722"/>
    <property type="match status" value="1"/>
</dbReference>
<dbReference type="GO" id="GO:0070475">
    <property type="term" value="P:rRNA base methylation"/>
    <property type="evidence" value="ECO:0007669"/>
    <property type="project" value="TreeGrafter"/>
</dbReference>
<keyword evidence="5" id="KW-0963">Cytoplasm</keyword>
<evidence type="ECO:0000259" key="14">
    <source>
        <dbReference type="Pfam" id="PF20260"/>
    </source>
</evidence>